<keyword evidence="3 6" id="KW-0479">Metal-binding</keyword>
<keyword evidence="1" id="KW-0813">Transport</keyword>
<keyword evidence="5 6" id="KW-0408">Iron</keyword>
<dbReference type="Proteomes" id="UP001073227">
    <property type="component" value="Unassembled WGS sequence"/>
</dbReference>
<evidence type="ECO:0000256" key="4">
    <source>
        <dbReference type="ARBA" id="ARBA00022982"/>
    </source>
</evidence>
<evidence type="ECO:0000256" key="7">
    <source>
        <dbReference type="SAM" id="MobiDB-lite"/>
    </source>
</evidence>
<organism evidence="10 11">
    <name type="scientific">Hoeflea algicola</name>
    <dbReference type="NCBI Taxonomy" id="2983763"/>
    <lineage>
        <taxon>Bacteria</taxon>
        <taxon>Pseudomonadati</taxon>
        <taxon>Pseudomonadota</taxon>
        <taxon>Alphaproteobacteria</taxon>
        <taxon>Hyphomicrobiales</taxon>
        <taxon>Rhizobiaceae</taxon>
        <taxon>Hoeflea</taxon>
    </lineage>
</organism>
<dbReference type="Pfam" id="PF00034">
    <property type="entry name" value="Cytochrom_C"/>
    <property type="match status" value="2"/>
</dbReference>
<dbReference type="Gene3D" id="1.10.760.10">
    <property type="entry name" value="Cytochrome c-like domain"/>
    <property type="match status" value="2"/>
</dbReference>
<evidence type="ECO:0000256" key="1">
    <source>
        <dbReference type="ARBA" id="ARBA00022448"/>
    </source>
</evidence>
<feature type="signal peptide" evidence="8">
    <location>
        <begin position="1"/>
        <end position="25"/>
    </location>
</feature>
<keyword evidence="2 6" id="KW-0349">Heme</keyword>
<evidence type="ECO:0000256" key="2">
    <source>
        <dbReference type="ARBA" id="ARBA00022617"/>
    </source>
</evidence>
<evidence type="ECO:0000313" key="11">
    <source>
        <dbReference type="Proteomes" id="UP001073227"/>
    </source>
</evidence>
<dbReference type="RefSeq" id="WP_267653083.1">
    <property type="nucleotide sequence ID" value="NZ_JAOVZR010000001.1"/>
</dbReference>
<keyword evidence="11" id="KW-1185">Reference proteome</keyword>
<keyword evidence="4" id="KW-0249">Electron transport</keyword>
<evidence type="ECO:0000256" key="6">
    <source>
        <dbReference type="PROSITE-ProRule" id="PRU00433"/>
    </source>
</evidence>
<accession>A0ABT3Z6S6</accession>
<keyword evidence="8" id="KW-0732">Signal</keyword>
<feature type="region of interest" description="Disordered" evidence="7">
    <location>
        <begin position="136"/>
        <end position="172"/>
    </location>
</feature>
<evidence type="ECO:0000259" key="9">
    <source>
        <dbReference type="PROSITE" id="PS51007"/>
    </source>
</evidence>
<proteinExistence type="predicted"/>
<evidence type="ECO:0000256" key="5">
    <source>
        <dbReference type="ARBA" id="ARBA00023004"/>
    </source>
</evidence>
<sequence>MLKFLKPAAITAGLVLAAFSSQALADGDAAAGKKVFNKCKACHAVGEGAKNRVGPQLNDLLGRTAGTADDYKYSKAMIAAGEDGLVWDDAALAKYLANPRGMVKGTKMAFAGLKSDEDTADLTAYLKGFSEEQAAAAEPANAPVETAASSPAEAEATAEPVSTEKSTGAFGLGRVATPDEVTAWDIDIRPDGAGLPVGSGTVTQGEVIFSESCAACHGDFGEGAGRWPVLAGGQDSLLKDRPVKTIGSYWPYLSTVYDYVRRAMPFGDARSLSDDDVYALTAYVLYLNDIVVDEEFELSNENFASIRLPNEANFIADDRLSEPHYAKGLEPCMSDCKPGPVKITARAQVLDVTPEGEGDENSGGSVD</sequence>
<dbReference type="EMBL" id="JAOVZR010000001">
    <property type="protein sequence ID" value="MCY0147478.1"/>
    <property type="molecule type" value="Genomic_DNA"/>
</dbReference>
<name>A0ABT3Z6S6_9HYPH</name>
<feature type="chain" id="PRO_5047059937" evidence="8">
    <location>
        <begin position="26"/>
        <end position="367"/>
    </location>
</feature>
<feature type="compositionally biased region" description="Low complexity" evidence="7">
    <location>
        <begin position="136"/>
        <end position="164"/>
    </location>
</feature>
<dbReference type="PRINTS" id="PR00604">
    <property type="entry name" value="CYTCHRMECIAB"/>
</dbReference>
<evidence type="ECO:0000256" key="8">
    <source>
        <dbReference type="SAM" id="SignalP"/>
    </source>
</evidence>
<feature type="domain" description="Cytochrome c" evidence="9">
    <location>
        <begin position="200"/>
        <end position="288"/>
    </location>
</feature>
<dbReference type="InterPro" id="IPR036909">
    <property type="entry name" value="Cyt_c-like_dom_sf"/>
</dbReference>
<protein>
    <submittedName>
        <fullName evidence="10">C-type cytochrome</fullName>
    </submittedName>
</protein>
<evidence type="ECO:0000256" key="3">
    <source>
        <dbReference type="ARBA" id="ARBA00022723"/>
    </source>
</evidence>
<evidence type="ECO:0000313" key="10">
    <source>
        <dbReference type="EMBL" id="MCY0147478.1"/>
    </source>
</evidence>
<reference evidence="10" key="1">
    <citation type="submission" date="2022-10" db="EMBL/GenBank/DDBJ databases">
        <title>Hoeflea sp. G2-23, isolated from marine algae.</title>
        <authorList>
            <person name="Kristyanto S."/>
            <person name="Kim J.M."/>
            <person name="Jeon C.O."/>
        </authorList>
    </citation>
    <scope>NUCLEOTIDE SEQUENCE</scope>
    <source>
        <strain evidence="10">G2-23</strain>
    </source>
</reference>
<dbReference type="SUPFAM" id="SSF46626">
    <property type="entry name" value="Cytochrome c"/>
    <property type="match status" value="2"/>
</dbReference>
<comment type="caution">
    <text evidence="10">The sequence shown here is derived from an EMBL/GenBank/DDBJ whole genome shotgun (WGS) entry which is preliminary data.</text>
</comment>
<dbReference type="InterPro" id="IPR002327">
    <property type="entry name" value="Cyt_c_1A/1B"/>
</dbReference>
<dbReference type="PROSITE" id="PS51007">
    <property type="entry name" value="CYTC"/>
    <property type="match status" value="2"/>
</dbReference>
<gene>
    <name evidence="10" type="ORF">OEG84_07060</name>
</gene>
<dbReference type="InterPro" id="IPR009056">
    <property type="entry name" value="Cyt_c-like_dom"/>
</dbReference>
<feature type="domain" description="Cytochrome c" evidence="9">
    <location>
        <begin position="27"/>
        <end position="130"/>
    </location>
</feature>
<dbReference type="PANTHER" id="PTHR11961">
    <property type="entry name" value="CYTOCHROME C"/>
    <property type="match status" value="1"/>
</dbReference>